<sequence>MHFHQKIHNYLLEYRKKYNSNFNFIVRQNTSVNDKKYPGGKIAHGLVFQGTENYCFVALVDKSGGANATKSVGIIIKPTKKNSFNAILDIVFPGEKDVDLINFYKTLASKFDGISWDKKGTRAYLQIGEFPENNPTLLYNWLDVNFPILRETALESGIENLIPNAERFYKLQKKLERKLLEASKQENYWIFQGNPKVFDFEAAIGDGSLDNFTVSSHKDKIKIGDKVIIWLAGDKAGCYALAEITSEPKKVSVSRDDKHWKVNDPNDTKAGIRITHNLFKNPILWDDIREYEELENFKGGNQGTNFLATNEEYNAIFNMISHQDPSYWIYSPGRNAEHWDEFYNEGIMAIGWDDLGDLSKYATKDEVYEALKKAYGGDGSKKNNLAANYEFCNQIKIGDVVIVKRGRGELLGYGQVSSDYYHDEKRVNYRSCRKVDWKLKGTWDTGHSLVLKTLTDITKYKEKKDHEFYYERLLSIMDSETENKSQILIESKNQILFGPPGTGKTYALKQNYFPLYTTKETSITAENNFETVVKGCSWWEVIAVALIQLGTSKVNDIYNHKWVQKKAELSNSKTVKPTLWGQLQSHTVESCEFVNVKSKQQPLIFNKTENSSWEVITEEIENQIPELYDLIEKVDNFKPDANKVIERFKFVTFHQSFSYEDFIEGIKPIMPENGEVAEDLGYKIEDGVFKEICKDAALDPDNRYAIFIDEINRGNVSAIFGELITLIETDKRTGTVNEMRITLPYSKKTFSVPSNLDIYGTMNTADRSVEALDTALRRRFEFKEMMPDLDVIKDEDVDGILLSDVLKTINERIELLIDRDHTIGHSYFVNVNTAQKLANAFNNKIVPLLQEYFYGDYGKIGLVLGKGFVDKVKNDSIEFASFDYENAEDFKTATFILKQADGASVIEAVKLLLGTAKIKEEE</sequence>
<organism evidence="3 4">
    <name type="scientific">Psychroserpens burtonensis</name>
    <dbReference type="NCBI Taxonomy" id="49278"/>
    <lineage>
        <taxon>Bacteria</taxon>
        <taxon>Pseudomonadati</taxon>
        <taxon>Bacteroidota</taxon>
        <taxon>Flavobacteriia</taxon>
        <taxon>Flavobacteriales</taxon>
        <taxon>Flavobacteriaceae</taxon>
        <taxon>Psychroserpens</taxon>
    </lineage>
</organism>
<dbReference type="SUPFAM" id="SSF52540">
    <property type="entry name" value="P-loop containing nucleoside triphosphate hydrolases"/>
    <property type="match status" value="1"/>
</dbReference>
<dbReference type="Gene3D" id="3.10.590.10">
    <property type="entry name" value="ph1033 like domains"/>
    <property type="match status" value="1"/>
</dbReference>
<dbReference type="AlphaFoldDB" id="A0A5C7B5L5"/>
<accession>A0A5C7B5L5</accession>
<feature type="domain" description="ATPase dynein-related AAA" evidence="2">
    <location>
        <begin position="648"/>
        <end position="780"/>
    </location>
</feature>
<dbReference type="OrthoDB" id="9781481at2"/>
<proteinExistence type="predicted"/>
<dbReference type="InterPro" id="IPR011704">
    <property type="entry name" value="ATPase_dyneun-rel_AAA"/>
</dbReference>
<dbReference type="Pfam" id="PF01878">
    <property type="entry name" value="EVE"/>
    <property type="match status" value="1"/>
</dbReference>
<keyword evidence="4" id="KW-1185">Reference proteome</keyword>
<dbReference type="InterPro" id="IPR015947">
    <property type="entry name" value="PUA-like_sf"/>
</dbReference>
<reference evidence="3 4" key="1">
    <citation type="submission" date="2019-08" db="EMBL/GenBank/DDBJ databases">
        <title>Genome of Psychroserpens burtonensis ACAM 167.</title>
        <authorList>
            <person name="Bowman J.P."/>
        </authorList>
    </citation>
    <scope>NUCLEOTIDE SEQUENCE [LARGE SCALE GENOMIC DNA]</scope>
    <source>
        <strain evidence="3 4">ACAM 167</strain>
    </source>
</reference>
<protein>
    <submittedName>
        <fullName evidence="3">EVE domain-containing protein</fullName>
    </submittedName>
</protein>
<evidence type="ECO:0000259" key="1">
    <source>
        <dbReference type="Pfam" id="PF01878"/>
    </source>
</evidence>
<dbReference type="EMBL" id="VOSB01000026">
    <property type="protein sequence ID" value="TXE15709.1"/>
    <property type="molecule type" value="Genomic_DNA"/>
</dbReference>
<dbReference type="InterPro" id="IPR002740">
    <property type="entry name" value="EVE_domain"/>
</dbReference>
<dbReference type="SUPFAM" id="SSF88697">
    <property type="entry name" value="PUA domain-like"/>
    <property type="match status" value="1"/>
</dbReference>
<name>A0A5C7B5L5_9FLAO</name>
<dbReference type="InterPro" id="IPR052934">
    <property type="entry name" value="Methyl-DNA_Rec/Restrict_Enz"/>
</dbReference>
<evidence type="ECO:0000259" key="2">
    <source>
        <dbReference type="Pfam" id="PF07728"/>
    </source>
</evidence>
<dbReference type="GO" id="GO:0016887">
    <property type="term" value="F:ATP hydrolysis activity"/>
    <property type="evidence" value="ECO:0007669"/>
    <property type="project" value="InterPro"/>
</dbReference>
<comment type="caution">
    <text evidence="3">The sequence shown here is derived from an EMBL/GenBank/DDBJ whole genome shotgun (WGS) entry which is preliminary data.</text>
</comment>
<evidence type="ECO:0000313" key="3">
    <source>
        <dbReference type="EMBL" id="TXE15709.1"/>
    </source>
</evidence>
<evidence type="ECO:0000313" key="4">
    <source>
        <dbReference type="Proteomes" id="UP000321938"/>
    </source>
</evidence>
<gene>
    <name evidence="3" type="ORF">ES692_15640</name>
</gene>
<dbReference type="Proteomes" id="UP000321938">
    <property type="component" value="Unassembled WGS sequence"/>
</dbReference>
<dbReference type="PANTHER" id="PTHR37291">
    <property type="entry name" value="5-METHYLCYTOSINE-SPECIFIC RESTRICTION ENZYME B"/>
    <property type="match status" value="1"/>
</dbReference>
<dbReference type="InterPro" id="IPR027417">
    <property type="entry name" value="P-loop_NTPase"/>
</dbReference>
<feature type="domain" description="EVE" evidence="1">
    <location>
        <begin position="187"/>
        <end position="317"/>
    </location>
</feature>
<dbReference type="Gene3D" id="3.40.50.300">
    <property type="entry name" value="P-loop containing nucleotide triphosphate hydrolases"/>
    <property type="match status" value="1"/>
</dbReference>
<dbReference type="GO" id="GO:0005524">
    <property type="term" value="F:ATP binding"/>
    <property type="evidence" value="ECO:0007669"/>
    <property type="project" value="InterPro"/>
</dbReference>
<dbReference type="RefSeq" id="WP_147232032.1">
    <property type="nucleotide sequence ID" value="NZ_VOSB01000026.1"/>
</dbReference>
<dbReference type="PANTHER" id="PTHR37291:SF1">
    <property type="entry name" value="TYPE IV METHYL-DIRECTED RESTRICTION ENZYME ECOKMCRB SUBUNIT"/>
    <property type="match status" value="1"/>
</dbReference>
<dbReference type="Pfam" id="PF07728">
    <property type="entry name" value="AAA_5"/>
    <property type="match status" value="1"/>
</dbReference>